<dbReference type="InterPro" id="IPR011055">
    <property type="entry name" value="Dup_hybrid_motif"/>
</dbReference>
<evidence type="ECO:0000256" key="1">
    <source>
        <dbReference type="SAM" id="MobiDB-lite"/>
    </source>
</evidence>
<feature type="domain" description="M23ase beta-sheet core" evidence="2">
    <location>
        <begin position="1"/>
        <end position="56"/>
    </location>
</feature>
<dbReference type="GO" id="GO:0004222">
    <property type="term" value="F:metalloendopeptidase activity"/>
    <property type="evidence" value="ECO:0007669"/>
    <property type="project" value="TreeGrafter"/>
</dbReference>
<dbReference type="PANTHER" id="PTHR21666:SF270">
    <property type="entry name" value="MUREIN HYDROLASE ACTIVATOR ENVC"/>
    <property type="match status" value="1"/>
</dbReference>
<dbReference type="PANTHER" id="PTHR21666">
    <property type="entry name" value="PEPTIDASE-RELATED"/>
    <property type="match status" value="1"/>
</dbReference>
<gene>
    <name evidence="3" type="ORF">S01H1_45909</name>
</gene>
<dbReference type="InterPro" id="IPR050570">
    <property type="entry name" value="Cell_wall_metabolism_enzyme"/>
</dbReference>
<dbReference type="EMBL" id="BARS01029370">
    <property type="protein sequence ID" value="GAG03730.1"/>
    <property type="molecule type" value="Genomic_DNA"/>
</dbReference>
<dbReference type="Gene3D" id="2.70.70.10">
    <property type="entry name" value="Glucose Permease (Domain IIA)"/>
    <property type="match status" value="1"/>
</dbReference>
<comment type="caution">
    <text evidence="3">The sequence shown here is derived from an EMBL/GenBank/DDBJ whole genome shotgun (WGS) entry which is preliminary data.</text>
</comment>
<organism evidence="3">
    <name type="scientific">marine sediment metagenome</name>
    <dbReference type="NCBI Taxonomy" id="412755"/>
    <lineage>
        <taxon>unclassified sequences</taxon>
        <taxon>metagenomes</taxon>
        <taxon>ecological metagenomes</taxon>
    </lineage>
</organism>
<dbReference type="CDD" id="cd12797">
    <property type="entry name" value="M23_peptidase"/>
    <property type="match status" value="1"/>
</dbReference>
<feature type="region of interest" description="Disordered" evidence="1">
    <location>
        <begin position="130"/>
        <end position="153"/>
    </location>
</feature>
<dbReference type="Pfam" id="PF01551">
    <property type="entry name" value="Peptidase_M23"/>
    <property type="match status" value="1"/>
</dbReference>
<protein>
    <recommendedName>
        <fullName evidence="2">M23ase beta-sheet core domain-containing protein</fullName>
    </recommendedName>
</protein>
<proteinExistence type="predicted"/>
<dbReference type="AlphaFoldDB" id="X0UDP9"/>
<dbReference type="InterPro" id="IPR016047">
    <property type="entry name" value="M23ase_b-sheet_dom"/>
</dbReference>
<sequence length="168" mass="18298">IRRTDGVEVRYFHCKRWLVEAGDDVKRGTLIAEVGNTGKSTGPHLHVQVDKGGKNIHSREWPSLQIWMHTSSVVADMLASITIPGKSLVLGNVYTGAVNSVLASVRTVQMSQINRLQIAQASADSARKRVASSGAKVAGETSKDDQLNIDPPEQVADTTNLLYEDDEF</sequence>
<dbReference type="SUPFAM" id="SSF51261">
    <property type="entry name" value="Duplicated hybrid motif"/>
    <property type="match status" value="1"/>
</dbReference>
<evidence type="ECO:0000259" key="2">
    <source>
        <dbReference type="Pfam" id="PF01551"/>
    </source>
</evidence>
<name>X0UDP9_9ZZZZ</name>
<feature type="non-terminal residue" evidence="3">
    <location>
        <position position="1"/>
    </location>
</feature>
<accession>X0UDP9</accession>
<reference evidence="3" key="1">
    <citation type="journal article" date="2014" name="Front. Microbiol.">
        <title>High frequency of phylogenetically diverse reductive dehalogenase-homologous genes in deep subseafloor sedimentary metagenomes.</title>
        <authorList>
            <person name="Kawai M."/>
            <person name="Futagami T."/>
            <person name="Toyoda A."/>
            <person name="Takaki Y."/>
            <person name="Nishi S."/>
            <person name="Hori S."/>
            <person name="Arai W."/>
            <person name="Tsubouchi T."/>
            <person name="Morono Y."/>
            <person name="Uchiyama I."/>
            <person name="Ito T."/>
            <person name="Fujiyama A."/>
            <person name="Inagaki F."/>
            <person name="Takami H."/>
        </authorList>
    </citation>
    <scope>NUCLEOTIDE SEQUENCE</scope>
    <source>
        <strain evidence="3">Expedition CK06-06</strain>
    </source>
</reference>
<evidence type="ECO:0000313" key="3">
    <source>
        <dbReference type="EMBL" id="GAG03730.1"/>
    </source>
</evidence>